<keyword evidence="18" id="KW-1185">Reference proteome</keyword>
<evidence type="ECO:0000256" key="13">
    <source>
        <dbReference type="ARBA" id="ARBA00023065"/>
    </source>
</evidence>
<evidence type="ECO:0000313" key="17">
    <source>
        <dbReference type="EMBL" id="PXF48149.1"/>
    </source>
</evidence>
<dbReference type="SFLD" id="SFLDS00003">
    <property type="entry name" value="Haloacid_Dehalogenase"/>
    <property type="match status" value="1"/>
</dbReference>
<comment type="caution">
    <text evidence="17">The sequence shown here is derived from an EMBL/GenBank/DDBJ whole genome shotgun (WGS) entry which is preliminary data.</text>
</comment>
<feature type="transmembrane region" description="Helical" evidence="15">
    <location>
        <begin position="943"/>
        <end position="962"/>
    </location>
</feature>
<keyword evidence="8 15" id="KW-0067">ATP-binding</keyword>
<dbReference type="NCBIfam" id="TIGR01116">
    <property type="entry name" value="ATPase-IIA1_Ca"/>
    <property type="match status" value="1"/>
</dbReference>
<evidence type="ECO:0000256" key="9">
    <source>
        <dbReference type="ARBA" id="ARBA00022842"/>
    </source>
</evidence>
<dbReference type="PROSITE" id="PS00154">
    <property type="entry name" value="ATPASE_E1_E2"/>
    <property type="match status" value="1"/>
</dbReference>
<dbReference type="FunFam" id="3.40.50.1000:FF:000005">
    <property type="entry name" value="Calcium-transporting ATPase 1"/>
    <property type="match status" value="1"/>
</dbReference>
<keyword evidence="10" id="KW-0703">Sarcoplasmic reticulum</keyword>
<dbReference type="Gene3D" id="1.20.1110.10">
    <property type="entry name" value="Calcium-transporting ATPase, transmembrane domain"/>
    <property type="match status" value="1"/>
</dbReference>
<evidence type="ECO:0000256" key="10">
    <source>
        <dbReference type="ARBA" id="ARBA00022951"/>
    </source>
</evidence>
<keyword evidence="3" id="KW-0597">Phosphoprotein</keyword>
<dbReference type="SFLD" id="SFLDF00027">
    <property type="entry name" value="p-type_atpase"/>
    <property type="match status" value="1"/>
</dbReference>
<feature type="transmembrane region" description="Helical" evidence="15">
    <location>
        <begin position="271"/>
        <end position="291"/>
    </location>
</feature>
<dbReference type="Pfam" id="PF13246">
    <property type="entry name" value="Cation_ATPase"/>
    <property type="match status" value="1"/>
</dbReference>
<keyword evidence="13 15" id="KW-0406">Ion transport</keyword>
<dbReference type="SUPFAM" id="SSF81660">
    <property type="entry name" value="Metal cation-transporting ATPase, ATP-binding domain N"/>
    <property type="match status" value="1"/>
</dbReference>
<dbReference type="PRINTS" id="PR00120">
    <property type="entry name" value="HATPASE"/>
</dbReference>
<feature type="transmembrane region" description="Helical" evidence="15">
    <location>
        <begin position="96"/>
        <end position="119"/>
    </location>
</feature>
<dbReference type="InterPro" id="IPR023299">
    <property type="entry name" value="ATPase_P-typ_cyto_dom_N"/>
</dbReference>
<dbReference type="Pfam" id="PF08282">
    <property type="entry name" value="Hydrolase_3"/>
    <property type="match status" value="1"/>
</dbReference>
<evidence type="ECO:0000256" key="6">
    <source>
        <dbReference type="ARBA" id="ARBA00022741"/>
    </source>
</evidence>
<dbReference type="GO" id="GO:0005388">
    <property type="term" value="F:P-type calcium transporter activity"/>
    <property type="evidence" value="ECO:0007669"/>
    <property type="project" value="UniProtKB-EC"/>
</dbReference>
<evidence type="ECO:0000256" key="11">
    <source>
        <dbReference type="ARBA" id="ARBA00022967"/>
    </source>
</evidence>
<dbReference type="FunFam" id="2.70.150.10:FF:000014">
    <property type="entry name" value="Calcium-transporting ATPase, putative"/>
    <property type="match status" value="1"/>
</dbReference>
<dbReference type="InterPro" id="IPR005782">
    <property type="entry name" value="P-type_ATPase_IIA"/>
</dbReference>
<evidence type="ECO:0000256" key="8">
    <source>
        <dbReference type="ARBA" id="ARBA00022840"/>
    </source>
</evidence>
<dbReference type="InterPro" id="IPR001757">
    <property type="entry name" value="P_typ_ATPase"/>
</dbReference>
<accession>A0A2V3J1D1</accession>
<keyword evidence="14 15" id="KW-0472">Membrane</keyword>
<feature type="transmembrane region" description="Helical" evidence="15">
    <location>
        <begin position="810"/>
        <end position="830"/>
    </location>
</feature>
<dbReference type="Gene3D" id="3.40.1110.10">
    <property type="entry name" value="Calcium-transporting ATPase, cytoplasmic domain N"/>
    <property type="match status" value="1"/>
</dbReference>
<dbReference type="SUPFAM" id="SSF81665">
    <property type="entry name" value="Calcium ATPase, transmembrane domain M"/>
    <property type="match status" value="1"/>
</dbReference>
<dbReference type="InterPro" id="IPR008250">
    <property type="entry name" value="ATPase_P-typ_transduc_dom_A_sf"/>
</dbReference>
<dbReference type="Gene3D" id="2.70.150.10">
    <property type="entry name" value="Calcium-transporting ATPase, cytoplasmic transduction domain A"/>
    <property type="match status" value="1"/>
</dbReference>
<keyword evidence="9" id="KW-0460">Magnesium</keyword>
<dbReference type="InterPro" id="IPR023298">
    <property type="entry name" value="ATPase_P-typ_TM_dom_sf"/>
</dbReference>
<dbReference type="InterPro" id="IPR006068">
    <property type="entry name" value="ATPase_P-typ_cation-transptr_C"/>
</dbReference>
<dbReference type="GO" id="GO:0016020">
    <property type="term" value="C:membrane"/>
    <property type="evidence" value="ECO:0007669"/>
    <property type="project" value="UniProtKB-SubCell"/>
</dbReference>
<dbReference type="Pfam" id="PF00690">
    <property type="entry name" value="Cation_ATPase_N"/>
    <property type="match status" value="1"/>
</dbReference>
<dbReference type="FunFam" id="1.20.1110.10:FF:000027">
    <property type="entry name" value="Calcium-transporting ATPase, putative"/>
    <property type="match status" value="1"/>
</dbReference>
<gene>
    <name evidence="17" type="ORF">BWQ96_02101</name>
</gene>
<dbReference type="PRINTS" id="PR00119">
    <property type="entry name" value="CATATPASE"/>
</dbReference>
<keyword evidence="7 15" id="KW-0106">Calcium</keyword>
<evidence type="ECO:0000313" key="18">
    <source>
        <dbReference type="Proteomes" id="UP000247409"/>
    </source>
</evidence>
<dbReference type="InterPro" id="IPR018303">
    <property type="entry name" value="ATPase_P-typ_P_site"/>
</dbReference>
<dbReference type="Gene3D" id="3.40.50.1000">
    <property type="entry name" value="HAD superfamily/HAD-like"/>
    <property type="match status" value="1"/>
</dbReference>
<comment type="subcellular location">
    <subcellularLocation>
        <location evidence="15">Membrane</location>
        <topology evidence="15">Multi-pass membrane protein</topology>
    </subcellularLocation>
    <subcellularLocation>
        <location evidence="1">Sarcoplasmic reticulum membrane</location>
        <topology evidence="1">Multi-pass membrane protein</topology>
    </subcellularLocation>
</comment>
<evidence type="ECO:0000256" key="2">
    <source>
        <dbReference type="ARBA" id="ARBA00022448"/>
    </source>
</evidence>
<comment type="similarity">
    <text evidence="15">Belongs to the cation transport ATPase (P-type) (TC 3.A.3) family.</text>
</comment>
<dbReference type="CDD" id="cd02083">
    <property type="entry name" value="P-type_ATPase_SERCA"/>
    <property type="match status" value="1"/>
</dbReference>
<evidence type="ECO:0000256" key="4">
    <source>
        <dbReference type="ARBA" id="ARBA00022568"/>
    </source>
</evidence>
<evidence type="ECO:0000256" key="5">
    <source>
        <dbReference type="ARBA" id="ARBA00022692"/>
    </source>
</evidence>
<evidence type="ECO:0000256" key="15">
    <source>
        <dbReference type="RuleBase" id="RU361146"/>
    </source>
</evidence>
<dbReference type="SFLD" id="SFLDG00002">
    <property type="entry name" value="C1.7:_P-type_atpase_like"/>
    <property type="match status" value="1"/>
</dbReference>
<dbReference type="FunFam" id="3.40.1110.10:FF:000003">
    <property type="entry name" value="Calcium-transporting ATPase"/>
    <property type="match status" value="1"/>
</dbReference>
<evidence type="ECO:0000256" key="1">
    <source>
        <dbReference type="ARBA" id="ARBA00004326"/>
    </source>
</evidence>
<keyword evidence="5 15" id="KW-0812">Transmembrane</keyword>
<evidence type="ECO:0000256" key="7">
    <source>
        <dbReference type="ARBA" id="ARBA00022837"/>
    </source>
</evidence>
<dbReference type="InterPro" id="IPR004014">
    <property type="entry name" value="ATPase_P-typ_cation-transptr_N"/>
</dbReference>
<dbReference type="Proteomes" id="UP000247409">
    <property type="component" value="Unassembled WGS sequence"/>
</dbReference>
<dbReference type="InterPro" id="IPR023214">
    <property type="entry name" value="HAD_sf"/>
</dbReference>
<keyword evidence="4 15" id="KW-0109">Calcium transport</keyword>
<feature type="transmembrane region" description="Helical" evidence="15">
    <location>
        <begin position="851"/>
        <end position="874"/>
    </location>
</feature>
<evidence type="ECO:0000256" key="12">
    <source>
        <dbReference type="ARBA" id="ARBA00022989"/>
    </source>
</evidence>
<dbReference type="InterPro" id="IPR036412">
    <property type="entry name" value="HAD-like_sf"/>
</dbReference>
<keyword evidence="6 15" id="KW-0547">Nucleotide-binding</keyword>
<dbReference type="EMBL" id="NBIV01000016">
    <property type="protein sequence ID" value="PXF48149.1"/>
    <property type="molecule type" value="Genomic_DNA"/>
</dbReference>
<dbReference type="EC" id="7.2.2.10" evidence="15"/>
<dbReference type="NCBIfam" id="TIGR01494">
    <property type="entry name" value="ATPase_P-type"/>
    <property type="match status" value="2"/>
</dbReference>
<dbReference type="InterPro" id="IPR059000">
    <property type="entry name" value="ATPase_P-type_domA"/>
</dbReference>
<dbReference type="SUPFAM" id="SSF56784">
    <property type="entry name" value="HAD-like"/>
    <property type="match status" value="1"/>
</dbReference>
<dbReference type="OrthoDB" id="3352408at2759"/>
<dbReference type="STRING" id="448386.A0A2V3J1D1"/>
<dbReference type="SMART" id="SM00831">
    <property type="entry name" value="Cation_ATPase_N"/>
    <property type="match status" value="1"/>
</dbReference>
<evidence type="ECO:0000259" key="16">
    <source>
        <dbReference type="SMART" id="SM00831"/>
    </source>
</evidence>
<dbReference type="FunFam" id="1.20.1110.10:FF:000065">
    <property type="entry name" value="Sarcoplasmic/endoplasmic reticulum calcium ATPase 1"/>
    <property type="match status" value="1"/>
</dbReference>
<keyword evidence="12 15" id="KW-1133">Transmembrane helix</keyword>
<evidence type="ECO:0000256" key="3">
    <source>
        <dbReference type="ARBA" id="ARBA00022553"/>
    </source>
</evidence>
<comment type="function">
    <text evidence="15">Catalyzes the hydrolysis of ATP coupled with the transport of calcium.</text>
</comment>
<comment type="catalytic activity">
    <reaction evidence="15">
        <text>Ca(2+)(in) + ATP + H2O = Ca(2+)(out) + ADP + phosphate + H(+)</text>
        <dbReference type="Rhea" id="RHEA:18105"/>
        <dbReference type="ChEBI" id="CHEBI:15377"/>
        <dbReference type="ChEBI" id="CHEBI:15378"/>
        <dbReference type="ChEBI" id="CHEBI:29108"/>
        <dbReference type="ChEBI" id="CHEBI:30616"/>
        <dbReference type="ChEBI" id="CHEBI:43474"/>
        <dbReference type="ChEBI" id="CHEBI:456216"/>
        <dbReference type="EC" id="7.2.2.10"/>
    </reaction>
</comment>
<dbReference type="PANTHER" id="PTHR42861">
    <property type="entry name" value="CALCIUM-TRANSPORTING ATPASE"/>
    <property type="match status" value="1"/>
</dbReference>
<feature type="domain" description="Cation-transporting P-type ATPase N-terminal" evidence="16">
    <location>
        <begin position="15"/>
        <end position="89"/>
    </location>
</feature>
<organism evidence="17 18">
    <name type="scientific">Gracilariopsis chorda</name>
    <dbReference type="NCBI Taxonomy" id="448386"/>
    <lineage>
        <taxon>Eukaryota</taxon>
        <taxon>Rhodophyta</taxon>
        <taxon>Florideophyceae</taxon>
        <taxon>Rhodymeniophycidae</taxon>
        <taxon>Gracilariales</taxon>
        <taxon>Gracilariaceae</taxon>
        <taxon>Gracilariopsis</taxon>
    </lineage>
</organism>
<sequence length="1014" mass="110298">MVATMVESVEAVLAAPWAAAPLEVLAAMGVKEETGLSNDEVLERRAEHGMNTIPARKGKSVLKLVLEQFEDQLVIILLLAAIVSFVLAFFEEGHNRLQAFFEPLVILLILIANAIVGVLQEKNAESAIEALKEYEPETANVLRDGEKHVLRAAELVPGDVVEVAVGEKVPADMRIISLQSSVLLADQSIVTGESLSVSKSTTKIPSVGVEAVVQDKTCMLFSGSTISRGKCTCVVTTTGINTEIGEIHKHIVEEEDTPTPLKVKLDEFGDFLSKVILVICILVWLVNIGNFKSHGGLLNGAVYYFKIAVALAVAAIPEGLPAVVTTCLALGTKTMAKKNAIVRHLPSVETLGCTTVICSDKTGTLTTNMMSVRRVIVANGIDNETGRVKMQELTVSGNTLEPEGEFTITGSSKKIENPAAESPIYAEMAEVSTLCNDSSLTYDMERKHYDRIGEGTEVALTVFAEKIGTPDTATNESRQNASPSEKTSICRKYWQSKSNKLVTFEFTRDRKSMSVLVVSTDQSSGPRLLVKGAPESVIERCSSLRTGDGQSVDLTNDMKKQFESEVAKLSGGASALRVLAVAVRDNAPGLGDYDLKDTSQFAQYESGLTLIGVVGMLDPPREEVKGAISLCYDAGIRVIVITGDNKATAEAVCRRIGVFDESEDLTGKSYTGREFDALTDEEQQEAVQRASLFARVEPQHKQRLIDLLRGQREVVAMSGDGVNDAPALKKADIGIAMGSGTAVAKEVSSMVLADDNFATIVAAVEEGRSIYANMKQFIRYLISSNIGEVWCIFLTALLGMPEALIPVQLLWVNLVTDGLPATALSFNKASKDIMTQKPRGLSDSIIDAWMFFRYMAIGTYVGIGTVGGFAWWYMFYEDGPKMSWYDLTRFSTCTEQVGRSWSCSVFEERNASTVALTILVLIEMLNAFNSLSENQSLLTMTPLTNPFLIIACLMSIGLHLVILYVPFFAKIFSVVPLSKMEWMGVISMSLPVIALDEILKLVSRTYVTRDKKNQ</sequence>
<proteinExistence type="inferred from homology"/>
<name>A0A2V3J1D1_9FLOR</name>
<dbReference type="SUPFAM" id="SSF81653">
    <property type="entry name" value="Calcium ATPase, transduction domain A"/>
    <property type="match status" value="1"/>
</dbReference>
<evidence type="ECO:0000256" key="14">
    <source>
        <dbReference type="ARBA" id="ARBA00023136"/>
    </source>
</evidence>
<dbReference type="InterPro" id="IPR044492">
    <property type="entry name" value="P_typ_ATPase_HD_dom"/>
</dbReference>
<protein>
    <recommendedName>
        <fullName evidence="15">Calcium-transporting ATPase</fullName>
        <ecNumber evidence="15">7.2.2.10</ecNumber>
    </recommendedName>
</protein>
<comment type="caution">
    <text evidence="15">Lacks conserved residue(s) required for the propagation of feature annotation.</text>
</comment>
<keyword evidence="2 15" id="KW-0813">Transport</keyword>
<dbReference type="AlphaFoldDB" id="A0A2V3J1D1"/>
<feature type="transmembrane region" description="Helical" evidence="15">
    <location>
        <begin position="777"/>
        <end position="798"/>
    </location>
</feature>
<dbReference type="Pfam" id="PF00122">
    <property type="entry name" value="E1-E2_ATPase"/>
    <property type="match status" value="1"/>
</dbReference>
<feature type="transmembrane region" description="Helical" evidence="15">
    <location>
        <begin position="303"/>
        <end position="330"/>
    </location>
</feature>
<reference evidence="17 18" key="1">
    <citation type="journal article" date="2018" name="Mol. Biol. Evol.">
        <title>Analysis of the draft genome of the red seaweed Gracilariopsis chorda provides insights into genome size evolution in Rhodophyta.</title>
        <authorList>
            <person name="Lee J."/>
            <person name="Yang E.C."/>
            <person name="Graf L."/>
            <person name="Yang J.H."/>
            <person name="Qiu H."/>
            <person name="Zel Zion U."/>
            <person name="Chan C.X."/>
            <person name="Stephens T.G."/>
            <person name="Weber A.P.M."/>
            <person name="Boo G.H."/>
            <person name="Boo S.M."/>
            <person name="Kim K.M."/>
            <person name="Shin Y."/>
            <person name="Jung M."/>
            <person name="Lee S.J."/>
            <person name="Yim H.S."/>
            <person name="Lee J.H."/>
            <person name="Bhattacharya D."/>
            <person name="Yoon H.S."/>
        </authorList>
    </citation>
    <scope>NUCLEOTIDE SEQUENCE [LARGE SCALE GENOMIC DNA]</scope>
    <source>
        <strain evidence="17 18">SKKU-2015</strain>
        <tissue evidence="17">Whole body</tissue>
    </source>
</reference>
<keyword evidence="11" id="KW-1278">Translocase</keyword>
<feature type="transmembrane region" description="Helical" evidence="15">
    <location>
        <begin position="73"/>
        <end position="90"/>
    </location>
</feature>
<dbReference type="GO" id="GO:0005524">
    <property type="term" value="F:ATP binding"/>
    <property type="evidence" value="ECO:0007669"/>
    <property type="project" value="UniProtKB-KW"/>
</dbReference>
<dbReference type="GO" id="GO:0016887">
    <property type="term" value="F:ATP hydrolysis activity"/>
    <property type="evidence" value="ECO:0007669"/>
    <property type="project" value="InterPro"/>
</dbReference>
<dbReference type="Pfam" id="PF00689">
    <property type="entry name" value="Cation_ATPase_C"/>
    <property type="match status" value="1"/>
</dbReference>